<keyword evidence="1" id="KW-0812">Transmembrane</keyword>
<gene>
    <name evidence="2" type="ORF">PM02_19185</name>
</gene>
<dbReference type="eggNOG" id="ENOG502ZQU3">
    <property type="taxonomic scope" value="Bacteria"/>
</dbReference>
<dbReference type="AlphaFoldDB" id="A0A061SPU5"/>
<dbReference type="STRING" id="83219.PM02_19185"/>
<dbReference type="EMBL" id="JEMU01000029">
    <property type="protein sequence ID" value="KAJ01474.1"/>
    <property type="molecule type" value="Genomic_DNA"/>
</dbReference>
<sequence length="146" mass="15669">MSAHSAKKLAQFAAITVIGFGLITALGSNPATNALPNILVDLLHWPVNGLERVETPAAQVIAAIAGGVMVGWGINLLLITNHLFDRDNRLWCLLVFPGLACWYVVDSTGSVLSGAWLNAWLNLSFLVMFGAAYWLRRQALAGQPAT</sequence>
<feature type="transmembrane region" description="Helical" evidence="1">
    <location>
        <begin position="117"/>
        <end position="135"/>
    </location>
</feature>
<evidence type="ECO:0008006" key="4">
    <source>
        <dbReference type="Google" id="ProtNLM"/>
    </source>
</evidence>
<evidence type="ECO:0000256" key="1">
    <source>
        <dbReference type="SAM" id="Phobius"/>
    </source>
</evidence>
<name>A0A061SPU5_9RHOB</name>
<keyword evidence="1" id="KW-1133">Transmembrane helix</keyword>
<dbReference type="RefSeq" id="WP_037911641.1">
    <property type="nucleotide sequence ID" value="NZ_JEMU01000029.1"/>
</dbReference>
<keyword evidence="3" id="KW-1185">Reference proteome</keyword>
<keyword evidence="1" id="KW-0472">Membrane</keyword>
<accession>A0A061SPU5</accession>
<evidence type="ECO:0000313" key="2">
    <source>
        <dbReference type="EMBL" id="KAJ01474.1"/>
    </source>
</evidence>
<reference evidence="2 3" key="1">
    <citation type="journal article" date="2014" name="Genome Announc.">
        <title>Draft Genome Sequences of Two Isolates of the Roseobacter Group, Sulfitobacter sp. Strains 3SOLIMAR09 and 1FIGIMAR09, from Harbors of Mallorca Island (Mediterranean Sea).</title>
        <authorList>
            <person name="Mas-Llado M."/>
            <person name="Pina-Villalonga J.M."/>
            <person name="Brunet-Galmes I."/>
            <person name="Nogales B."/>
            <person name="Bosch R."/>
        </authorList>
    </citation>
    <scope>NUCLEOTIDE SEQUENCE [LARGE SCALE GENOMIC DNA]</scope>
    <source>
        <strain evidence="2 3">1FIGIMAR09</strain>
    </source>
</reference>
<dbReference type="Proteomes" id="UP000027337">
    <property type="component" value="Unassembled WGS sequence"/>
</dbReference>
<feature type="transmembrane region" description="Helical" evidence="1">
    <location>
        <begin position="58"/>
        <end position="78"/>
    </location>
</feature>
<proteinExistence type="predicted"/>
<feature type="transmembrane region" description="Helical" evidence="1">
    <location>
        <begin position="90"/>
        <end position="105"/>
    </location>
</feature>
<organism evidence="2 3">
    <name type="scientific">Sulfitobacter mediterraneus</name>
    <dbReference type="NCBI Taxonomy" id="83219"/>
    <lineage>
        <taxon>Bacteria</taxon>
        <taxon>Pseudomonadati</taxon>
        <taxon>Pseudomonadota</taxon>
        <taxon>Alphaproteobacteria</taxon>
        <taxon>Rhodobacterales</taxon>
        <taxon>Roseobacteraceae</taxon>
        <taxon>Sulfitobacter</taxon>
    </lineage>
</organism>
<evidence type="ECO:0000313" key="3">
    <source>
        <dbReference type="Proteomes" id="UP000027337"/>
    </source>
</evidence>
<comment type="caution">
    <text evidence="2">The sequence shown here is derived from an EMBL/GenBank/DDBJ whole genome shotgun (WGS) entry which is preliminary data.</text>
</comment>
<protein>
    <recommendedName>
        <fullName evidence="4">SPW repeat-containing protein</fullName>
    </recommendedName>
</protein>